<organism evidence="2 3">
    <name type="scientific">Spirodela intermedia</name>
    <name type="common">Intermediate duckweed</name>
    <dbReference type="NCBI Taxonomy" id="51605"/>
    <lineage>
        <taxon>Eukaryota</taxon>
        <taxon>Viridiplantae</taxon>
        <taxon>Streptophyta</taxon>
        <taxon>Embryophyta</taxon>
        <taxon>Tracheophyta</taxon>
        <taxon>Spermatophyta</taxon>
        <taxon>Magnoliopsida</taxon>
        <taxon>Liliopsida</taxon>
        <taxon>Araceae</taxon>
        <taxon>Lemnoideae</taxon>
        <taxon>Spirodela</taxon>
    </lineage>
</organism>
<keyword evidence="3" id="KW-1185">Reference proteome</keyword>
<evidence type="ECO:0000313" key="3">
    <source>
        <dbReference type="Proteomes" id="UP000663760"/>
    </source>
</evidence>
<reference evidence="2" key="1">
    <citation type="submission" date="2020-02" db="EMBL/GenBank/DDBJ databases">
        <authorList>
            <person name="Scholz U."/>
            <person name="Mascher M."/>
            <person name="Fiebig A."/>
        </authorList>
    </citation>
    <scope>NUCLEOTIDE SEQUENCE</scope>
</reference>
<gene>
    <name evidence="1" type="ORF">SI7747_05006502</name>
    <name evidence="2" type="ORF">SI8410_05007061</name>
</gene>
<name>A0A7I8KH44_SPIIN</name>
<evidence type="ECO:0000313" key="1">
    <source>
        <dbReference type="EMBL" id="CAA2620333.1"/>
    </source>
</evidence>
<protein>
    <submittedName>
        <fullName evidence="2">Uncharacterized protein</fullName>
    </submittedName>
</protein>
<dbReference type="EMBL" id="LR743592">
    <property type="protein sequence ID" value="CAA2620333.1"/>
    <property type="molecule type" value="Genomic_DNA"/>
</dbReference>
<sequence>MVSTRHSPDKTLNRWFAAMRGT</sequence>
<evidence type="ECO:0000313" key="2">
    <source>
        <dbReference type="EMBL" id="CAA7396398.1"/>
    </source>
</evidence>
<proteinExistence type="predicted"/>
<accession>A0A7I8KH44</accession>
<dbReference type="AlphaFoldDB" id="A0A7I8KH44"/>
<dbReference type="Proteomes" id="UP000663760">
    <property type="component" value="Chromosome 5"/>
</dbReference>
<dbReference type="EMBL" id="LR746268">
    <property type="protein sequence ID" value="CAA7396398.1"/>
    <property type="molecule type" value="Genomic_DNA"/>
</dbReference>